<feature type="compositionally biased region" description="Gly residues" evidence="3">
    <location>
        <begin position="226"/>
        <end position="241"/>
    </location>
</feature>
<evidence type="ECO:0000256" key="5">
    <source>
        <dbReference type="SAM" id="SignalP"/>
    </source>
</evidence>
<keyword evidence="8" id="KW-1185">Reference proteome</keyword>
<gene>
    <name evidence="7" type="ORF">ACFO8L_39830</name>
</gene>
<dbReference type="InterPro" id="IPR007348">
    <property type="entry name" value="CopC_dom"/>
</dbReference>
<accession>A0ABV9EV46</accession>
<dbReference type="EMBL" id="JBHSFN010000046">
    <property type="protein sequence ID" value="MFC4592295.1"/>
    <property type="molecule type" value="Genomic_DNA"/>
</dbReference>
<comment type="caution">
    <text evidence="7">The sequence shown here is derived from an EMBL/GenBank/DDBJ whole genome shotgun (WGS) entry which is preliminary data.</text>
</comment>
<dbReference type="SUPFAM" id="SSF81296">
    <property type="entry name" value="E set domains"/>
    <property type="match status" value="1"/>
</dbReference>
<evidence type="ECO:0000256" key="4">
    <source>
        <dbReference type="SAM" id="Phobius"/>
    </source>
</evidence>
<protein>
    <submittedName>
        <fullName evidence="7">Copper resistance protein CopC</fullName>
    </submittedName>
</protein>
<dbReference type="InterPro" id="IPR014755">
    <property type="entry name" value="Cu-Rt/internalin_Ig-like"/>
</dbReference>
<feature type="compositionally biased region" description="Low complexity" evidence="3">
    <location>
        <begin position="308"/>
        <end position="317"/>
    </location>
</feature>
<proteinExistence type="predicted"/>
<name>A0ABV9EV46_9ACTN</name>
<feature type="compositionally biased region" description="Low complexity" evidence="3">
    <location>
        <begin position="180"/>
        <end position="225"/>
    </location>
</feature>
<feature type="chain" id="PRO_5045613549" evidence="5">
    <location>
        <begin position="23"/>
        <end position="331"/>
    </location>
</feature>
<feature type="compositionally biased region" description="Low complexity" evidence="3">
    <location>
        <begin position="242"/>
        <end position="252"/>
    </location>
</feature>
<keyword evidence="2" id="KW-0186">Copper</keyword>
<dbReference type="Gene3D" id="2.60.40.1220">
    <property type="match status" value="1"/>
</dbReference>
<organism evidence="7 8">
    <name type="scientific">Sphaerisporangium corydalis</name>
    <dbReference type="NCBI Taxonomy" id="1441875"/>
    <lineage>
        <taxon>Bacteria</taxon>
        <taxon>Bacillati</taxon>
        <taxon>Actinomycetota</taxon>
        <taxon>Actinomycetes</taxon>
        <taxon>Streptosporangiales</taxon>
        <taxon>Streptosporangiaceae</taxon>
        <taxon>Sphaerisporangium</taxon>
    </lineage>
</organism>
<keyword evidence="4" id="KW-1133">Transmembrane helix</keyword>
<feature type="transmembrane region" description="Helical" evidence="4">
    <location>
        <begin position="257"/>
        <end position="275"/>
    </location>
</feature>
<evidence type="ECO:0000256" key="1">
    <source>
        <dbReference type="ARBA" id="ARBA00022729"/>
    </source>
</evidence>
<feature type="region of interest" description="Disordered" evidence="3">
    <location>
        <begin position="147"/>
        <end position="252"/>
    </location>
</feature>
<dbReference type="InterPro" id="IPR014756">
    <property type="entry name" value="Ig_E-set"/>
</dbReference>
<sequence>MRWSSRLLLLVLLGGLAMTAVATPASAHGQLALSTPAAGSTVNEPMESLALYFTEQPTPNAYFTVSTPSGKRVDRHWSPGEPKRLDKPVQEYHLVDGTWEPRLYHLGYPAKVPVAYWPEQGVYVARYQTIASDGEPVRGEVRFTYKGKMSAPPKGWHAPTDKPDPALAADHAAGPVTAQPSPGSTPGATGPQVAGPTAAPLPGATTTAPNGTGTVPETGSGTVPETGGGTVPETGGSGGAGQSPPGTAAPAGSESGVLVWVVPAVLVAGVGFMVIRAARRPPATDAPGSKPAAARPGKPSGRSGNPSARAGKPPAKAAPRKEPRPKPAKRR</sequence>
<evidence type="ECO:0000256" key="3">
    <source>
        <dbReference type="SAM" id="MobiDB-lite"/>
    </source>
</evidence>
<keyword evidence="4" id="KW-0812">Transmembrane</keyword>
<feature type="region of interest" description="Disordered" evidence="3">
    <location>
        <begin position="281"/>
        <end position="331"/>
    </location>
</feature>
<feature type="signal peptide" evidence="5">
    <location>
        <begin position="1"/>
        <end position="22"/>
    </location>
</feature>
<reference evidence="8" key="1">
    <citation type="journal article" date="2019" name="Int. J. Syst. Evol. Microbiol.">
        <title>The Global Catalogue of Microorganisms (GCM) 10K type strain sequencing project: providing services to taxonomists for standard genome sequencing and annotation.</title>
        <authorList>
            <consortium name="The Broad Institute Genomics Platform"/>
            <consortium name="The Broad Institute Genome Sequencing Center for Infectious Disease"/>
            <person name="Wu L."/>
            <person name="Ma J."/>
        </authorList>
    </citation>
    <scope>NUCLEOTIDE SEQUENCE [LARGE SCALE GENOMIC DNA]</scope>
    <source>
        <strain evidence="8">CCUG 49560</strain>
    </source>
</reference>
<evidence type="ECO:0000313" key="8">
    <source>
        <dbReference type="Proteomes" id="UP001595891"/>
    </source>
</evidence>
<dbReference type="Pfam" id="PF04234">
    <property type="entry name" value="CopC"/>
    <property type="match status" value="1"/>
</dbReference>
<evidence type="ECO:0000313" key="7">
    <source>
        <dbReference type="EMBL" id="MFC4592295.1"/>
    </source>
</evidence>
<keyword evidence="1 5" id="KW-0732">Signal</keyword>
<feature type="domain" description="CopC" evidence="6">
    <location>
        <begin position="28"/>
        <end position="144"/>
    </location>
</feature>
<evidence type="ECO:0000256" key="2">
    <source>
        <dbReference type="ARBA" id="ARBA00023008"/>
    </source>
</evidence>
<keyword evidence="4" id="KW-0472">Membrane</keyword>
<dbReference type="RefSeq" id="WP_262849302.1">
    <property type="nucleotide sequence ID" value="NZ_JANZYP010000084.1"/>
</dbReference>
<evidence type="ECO:0000259" key="6">
    <source>
        <dbReference type="Pfam" id="PF04234"/>
    </source>
</evidence>
<dbReference type="Proteomes" id="UP001595891">
    <property type="component" value="Unassembled WGS sequence"/>
</dbReference>